<dbReference type="KEGG" id="cme:CYME_CMP062C"/>
<feature type="domain" description="DUF202" evidence="7">
    <location>
        <begin position="165"/>
        <end position="234"/>
    </location>
</feature>
<keyword evidence="9" id="KW-1185">Reference proteome</keyword>
<reference evidence="8 9" key="1">
    <citation type="journal article" date="2004" name="Nature">
        <title>Genome sequence of the ultrasmall unicellular red alga Cyanidioschyzon merolae 10D.</title>
        <authorList>
            <person name="Matsuzaki M."/>
            <person name="Misumi O."/>
            <person name="Shin-i T."/>
            <person name="Maruyama S."/>
            <person name="Takahara M."/>
            <person name="Miyagishima S."/>
            <person name="Mori T."/>
            <person name="Nishida K."/>
            <person name="Yagisawa F."/>
            <person name="Nishida K."/>
            <person name="Yoshida Y."/>
            <person name="Nishimura Y."/>
            <person name="Nakao S."/>
            <person name="Kobayashi T."/>
            <person name="Momoyama Y."/>
            <person name="Higashiyama T."/>
            <person name="Minoda A."/>
            <person name="Sano M."/>
            <person name="Nomoto H."/>
            <person name="Oishi K."/>
            <person name="Hayashi H."/>
            <person name="Ohta F."/>
            <person name="Nishizaka S."/>
            <person name="Haga S."/>
            <person name="Miura S."/>
            <person name="Morishita T."/>
            <person name="Kabeya Y."/>
            <person name="Terasawa K."/>
            <person name="Suzuki Y."/>
            <person name="Ishii Y."/>
            <person name="Asakawa S."/>
            <person name="Takano H."/>
            <person name="Ohta N."/>
            <person name="Kuroiwa H."/>
            <person name="Tanaka K."/>
            <person name="Shimizu N."/>
            <person name="Sugano S."/>
            <person name="Sato N."/>
            <person name="Nozaki H."/>
            <person name="Ogasawara N."/>
            <person name="Kohara Y."/>
            <person name="Kuroiwa T."/>
        </authorList>
    </citation>
    <scope>NUCLEOTIDE SEQUENCE [LARGE SCALE GENOMIC DNA]</scope>
    <source>
        <strain evidence="8 9">10D</strain>
    </source>
</reference>
<dbReference type="InterPro" id="IPR003807">
    <property type="entry name" value="DUF202"/>
</dbReference>
<evidence type="ECO:0000256" key="4">
    <source>
        <dbReference type="ARBA" id="ARBA00023136"/>
    </source>
</evidence>
<dbReference type="Proteomes" id="UP000007014">
    <property type="component" value="Chromosome 16"/>
</dbReference>
<dbReference type="OMA" id="MFANERT"/>
<organism evidence="8 9">
    <name type="scientific">Cyanidioschyzon merolae (strain NIES-3377 / 10D)</name>
    <name type="common">Unicellular red alga</name>
    <dbReference type="NCBI Taxonomy" id="280699"/>
    <lineage>
        <taxon>Eukaryota</taxon>
        <taxon>Rhodophyta</taxon>
        <taxon>Bangiophyceae</taxon>
        <taxon>Cyanidiales</taxon>
        <taxon>Cyanidiaceae</taxon>
        <taxon>Cyanidioschyzon</taxon>
    </lineage>
</organism>
<evidence type="ECO:0000256" key="2">
    <source>
        <dbReference type="ARBA" id="ARBA00022692"/>
    </source>
</evidence>
<evidence type="ECO:0000313" key="9">
    <source>
        <dbReference type="Proteomes" id="UP000007014"/>
    </source>
</evidence>
<feature type="compositionally biased region" description="Acidic residues" evidence="5">
    <location>
        <begin position="40"/>
        <end position="55"/>
    </location>
</feature>
<gene>
    <name evidence="8" type="ORF">CYME_CMP062C</name>
</gene>
<feature type="compositionally biased region" description="Polar residues" evidence="5">
    <location>
        <begin position="1"/>
        <end position="12"/>
    </location>
</feature>
<evidence type="ECO:0000259" key="7">
    <source>
        <dbReference type="Pfam" id="PF02656"/>
    </source>
</evidence>
<dbReference type="GO" id="GO:0012505">
    <property type="term" value="C:endomembrane system"/>
    <property type="evidence" value="ECO:0007669"/>
    <property type="project" value="UniProtKB-SubCell"/>
</dbReference>
<dbReference type="PANTHER" id="PTHR46140:SF1">
    <property type="entry name" value="VACUOLAR TRANSPORTER CHAPERONE COMPLEX SUBUNIT 4-RELATED"/>
    <property type="match status" value="1"/>
</dbReference>
<keyword evidence="4 6" id="KW-0472">Membrane</keyword>
<reference evidence="8 9" key="2">
    <citation type="journal article" date="2007" name="BMC Biol.">
        <title>A 100%-complete sequence reveals unusually simple genomic features in the hot-spring red alga Cyanidioschyzon merolae.</title>
        <authorList>
            <person name="Nozaki H."/>
            <person name="Takano H."/>
            <person name="Misumi O."/>
            <person name="Terasawa K."/>
            <person name="Matsuzaki M."/>
            <person name="Maruyama S."/>
            <person name="Nishida K."/>
            <person name="Yagisawa F."/>
            <person name="Yoshida Y."/>
            <person name="Fujiwara T."/>
            <person name="Takio S."/>
            <person name="Tamura K."/>
            <person name="Chung S.J."/>
            <person name="Nakamura S."/>
            <person name="Kuroiwa H."/>
            <person name="Tanaka K."/>
            <person name="Sato N."/>
            <person name="Kuroiwa T."/>
        </authorList>
    </citation>
    <scope>NUCLEOTIDE SEQUENCE [LARGE SCALE GENOMIC DNA]</scope>
    <source>
        <strain evidence="8 9">10D</strain>
    </source>
</reference>
<evidence type="ECO:0000313" key="8">
    <source>
        <dbReference type="EMBL" id="BAM81719.1"/>
    </source>
</evidence>
<evidence type="ECO:0000256" key="5">
    <source>
        <dbReference type="SAM" id="MobiDB-lite"/>
    </source>
</evidence>
<feature type="transmembrane region" description="Helical" evidence="6">
    <location>
        <begin position="174"/>
        <end position="195"/>
    </location>
</feature>
<dbReference type="OrthoDB" id="4187at2759"/>
<keyword evidence="3 6" id="KW-1133">Transmembrane helix</keyword>
<dbReference type="AlphaFoldDB" id="M1V9S7"/>
<dbReference type="Gramene" id="CMP062CT">
    <property type="protein sequence ID" value="CMP062CT"/>
    <property type="gene ID" value="CMP062C"/>
</dbReference>
<dbReference type="EMBL" id="AP006498">
    <property type="protein sequence ID" value="BAM81719.1"/>
    <property type="molecule type" value="Genomic_DNA"/>
</dbReference>
<dbReference type="InterPro" id="IPR051572">
    <property type="entry name" value="VTC_Complex_Subunit"/>
</dbReference>
<evidence type="ECO:0000256" key="6">
    <source>
        <dbReference type="SAM" id="Phobius"/>
    </source>
</evidence>
<feature type="compositionally biased region" description="Polar residues" evidence="5">
    <location>
        <begin position="97"/>
        <end position="110"/>
    </location>
</feature>
<keyword evidence="2 6" id="KW-0812">Transmembrane</keyword>
<dbReference type="RefSeq" id="XP_005537755.1">
    <property type="nucleotide sequence ID" value="XM_005537698.1"/>
</dbReference>
<accession>M1V9S7</accession>
<name>M1V9S7_CYAM1</name>
<feature type="transmembrane region" description="Helical" evidence="6">
    <location>
        <begin position="207"/>
        <end position="229"/>
    </location>
</feature>
<evidence type="ECO:0000256" key="1">
    <source>
        <dbReference type="ARBA" id="ARBA00004127"/>
    </source>
</evidence>
<evidence type="ECO:0000256" key="3">
    <source>
        <dbReference type="ARBA" id="ARBA00022989"/>
    </source>
</evidence>
<proteinExistence type="predicted"/>
<dbReference type="HOGENOM" id="CLU_984685_0_0_1"/>
<feature type="region of interest" description="Disordered" evidence="5">
    <location>
        <begin position="1"/>
        <end position="140"/>
    </location>
</feature>
<sequence>MSEQTPLLSQRSPEGVPEGAGTRAAPGRAASAQITGGLDYDFEEDDLEAGSDDENPEHAQHMWPKTGPNSTGSSFVERAAQTVTDFVLGERSRTPIAGTSSTPPEHSTQLTRDTDEDDRRDDGDAGAKKKKKKSKRKERDVDDIEACPYDTIESARKPVKGDDLKTHMANERTFFKWLFTGFHIGAMGTFILSFYSDDSGRPGTGKILLCLAIWMVALVYVMYGLINFYRRRRALRQGLGKEEWDSGAGPAYVVAGLVLVIGSVLVYSLVTGQAPRRWQQAQT</sequence>
<feature type="transmembrane region" description="Helical" evidence="6">
    <location>
        <begin position="249"/>
        <end position="270"/>
    </location>
</feature>
<feature type="compositionally biased region" description="Low complexity" evidence="5">
    <location>
        <begin position="19"/>
        <end position="32"/>
    </location>
</feature>
<protein>
    <submittedName>
        <fullName evidence="8">Similar to TGF beta receptor associated protein-1</fullName>
    </submittedName>
</protein>
<dbReference type="eggNOG" id="ENOG502T2MT">
    <property type="taxonomic scope" value="Eukaryota"/>
</dbReference>
<dbReference type="PANTHER" id="PTHR46140">
    <property type="entry name" value="VACUOLAR TRANSPORTER CHAPERONE 1-RELATED"/>
    <property type="match status" value="1"/>
</dbReference>
<comment type="subcellular location">
    <subcellularLocation>
        <location evidence="1">Endomembrane system</location>
        <topology evidence="1">Multi-pass membrane protein</topology>
    </subcellularLocation>
</comment>
<keyword evidence="8" id="KW-0675">Receptor</keyword>
<dbReference type="GeneID" id="16995962"/>
<dbReference type="Pfam" id="PF02656">
    <property type="entry name" value="DUF202"/>
    <property type="match status" value="1"/>
</dbReference>